<feature type="transmembrane region" description="Helical" evidence="1">
    <location>
        <begin position="106"/>
        <end position="131"/>
    </location>
</feature>
<feature type="transmembrane region" description="Helical" evidence="1">
    <location>
        <begin position="219"/>
        <end position="241"/>
    </location>
</feature>
<dbReference type="EMBL" id="CDRZ01000282">
    <property type="protein sequence ID" value="CEO90366.1"/>
    <property type="molecule type" value="Genomic_DNA"/>
</dbReference>
<keyword evidence="1" id="KW-0812">Transmembrane</keyword>
<accession>A0A0B7MQU0</accession>
<feature type="transmembrane region" description="Helical" evidence="1">
    <location>
        <begin position="67"/>
        <end position="85"/>
    </location>
</feature>
<keyword evidence="3" id="KW-1185">Reference proteome</keyword>
<protein>
    <submittedName>
        <fullName evidence="2">Uncharacterized protein</fullName>
    </submittedName>
</protein>
<feature type="transmembrane region" description="Helical" evidence="1">
    <location>
        <begin position="25"/>
        <end position="47"/>
    </location>
</feature>
<keyword evidence="1" id="KW-0472">Membrane</keyword>
<sequence length="248" mass="27286">MMSLTETSLFEAVKNQYLYKLKSHLGMFLAMVGVQVMALLFSLGGVMSYGMGSQYVNLSIRFFSSEMVIGFTCIWIIVVAVWLTTKDYQNIDFTFVSNRLSSNLSNAAFLVTAALIGGVTAMLSGFLLRIIVYFKGSSYLLSQNFIVTPEVIFTGIAVTLLYLLLFGSLGYFCGVLAQLSKVFIVLMAGTYFGLIILAGRGHHLPELLKVFDFFRGESSLALLAVKVILAAGLIYACSIMLSNRLEVR</sequence>
<evidence type="ECO:0000313" key="3">
    <source>
        <dbReference type="Proteomes" id="UP000046155"/>
    </source>
</evidence>
<name>A0A0B7MQU0_9FIRM</name>
<reference evidence="3" key="1">
    <citation type="submission" date="2015-01" db="EMBL/GenBank/DDBJ databases">
        <authorList>
            <person name="Manzoor Shahid"/>
            <person name="Zubair Saima"/>
        </authorList>
    </citation>
    <scope>NUCLEOTIDE SEQUENCE [LARGE SCALE GENOMIC DNA]</scope>
    <source>
        <strain evidence="3">Sp3</strain>
    </source>
</reference>
<evidence type="ECO:0000256" key="1">
    <source>
        <dbReference type="SAM" id="Phobius"/>
    </source>
</evidence>
<evidence type="ECO:0000313" key="2">
    <source>
        <dbReference type="EMBL" id="CEO90366.1"/>
    </source>
</evidence>
<feature type="transmembrane region" description="Helical" evidence="1">
    <location>
        <begin position="151"/>
        <end position="172"/>
    </location>
</feature>
<proteinExistence type="predicted"/>
<keyword evidence="1" id="KW-1133">Transmembrane helix</keyword>
<dbReference type="Proteomes" id="UP000046155">
    <property type="component" value="Unassembled WGS sequence"/>
</dbReference>
<dbReference type="AlphaFoldDB" id="A0A0B7MQU0"/>
<organism evidence="2 3">
    <name type="scientific">Syntrophaceticus schinkii</name>
    <dbReference type="NCBI Taxonomy" id="499207"/>
    <lineage>
        <taxon>Bacteria</taxon>
        <taxon>Bacillati</taxon>
        <taxon>Bacillota</taxon>
        <taxon>Clostridia</taxon>
        <taxon>Thermoanaerobacterales</taxon>
        <taxon>Thermoanaerobacterales Family III. Incertae Sedis</taxon>
        <taxon>Syntrophaceticus</taxon>
    </lineage>
</organism>
<feature type="transmembrane region" description="Helical" evidence="1">
    <location>
        <begin position="179"/>
        <end position="199"/>
    </location>
</feature>
<gene>
    <name evidence="2" type="ORF">SSCH_810041</name>
</gene>